<dbReference type="RefSeq" id="WP_060718799.1">
    <property type="nucleotide sequence ID" value="NZ_CP055265.1"/>
</dbReference>
<protein>
    <submittedName>
        <fullName evidence="4">RNA-binding S4 domain-containing protein</fullName>
    </submittedName>
</protein>
<evidence type="ECO:0000313" key="4">
    <source>
        <dbReference type="EMBL" id="KAA3529492.1"/>
    </source>
</evidence>
<proteinExistence type="predicted"/>
<name>A0A368NN93_AGRVI</name>
<evidence type="ECO:0000256" key="1">
    <source>
        <dbReference type="PROSITE-ProRule" id="PRU00182"/>
    </source>
</evidence>
<dbReference type="SMART" id="SM00363">
    <property type="entry name" value="S4"/>
    <property type="match status" value="1"/>
</dbReference>
<accession>A0A368NN93</accession>
<dbReference type="AlphaFoldDB" id="A0A368NN93"/>
<feature type="compositionally biased region" description="Basic and acidic residues" evidence="2">
    <location>
        <begin position="123"/>
        <end position="133"/>
    </location>
</feature>
<dbReference type="PROSITE" id="PS50889">
    <property type="entry name" value="S4"/>
    <property type="match status" value="1"/>
</dbReference>
<dbReference type="Gene3D" id="3.10.290.10">
    <property type="entry name" value="RNA-binding S4 domain"/>
    <property type="match status" value="1"/>
</dbReference>
<feature type="region of interest" description="Disordered" evidence="2">
    <location>
        <begin position="106"/>
        <end position="133"/>
    </location>
</feature>
<gene>
    <name evidence="4" type="ORF">DXT89_07035</name>
</gene>
<feature type="domain" description="RNA-binding S4" evidence="3">
    <location>
        <begin position="12"/>
        <end position="77"/>
    </location>
</feature>
<dbReference type="InterPro" id="IPR036986">
    <property type="entry name" value="S4_RNA-bd_sf"/>
</dbReference>
<sequence length="133" mass="15147">MSEQQPLAGPSQRIDKWLFFARIFKSRTLAQQHIVSGRVRINGKPGKQPSAIVRPGDVLDITLPNHDMKLVVRQPGTHRGPYEQAKLLYEDQSPPRQARDALTAFEQAQRLPGSGRPTKRERRQLDRLMDGED</sequence>
<dbReference type="Pfam" id="PF01479">
    <property type="entry name" value="S4"/>
    <property type="match status" value="1"/>
</dbReference>
<dbReference type="InterPro" id="IPR002942">
    <property type="entry name" value="S4_RNA-bd"/>
</dbReference>
<reference evidence="4 5" key="1">
    <citation type="submission" date="2018-08" db="EMBL/GenBank/DDBJ databases">
        <title>Genome sequencing of Agrobacterium vitis strain ICMP 10754.</title>
        <authorList>
            <person name="Visnovsky S.B."/>
            <person name="Pitman A.R."/>
        </authorList>
    </citation>
    <scope>NUCLEOTIDE SEQUENCE [LARGE SCALE GENOMIC DNA]</scope>
    <source>
        <strain evidence="4 5">ICMP 10754</strain>
    </source>
</reference>
<evidence type="ECO:0000256" key="2">
    <source>
        <dbReference type="SAM" id="MobiDB-lite"/>
    </source>
</evidence>
<dbReference type="GeneID" id="60683559"/>
<dbReference type="CDD" id="cd00165">
    <property type="entry name" value="S4"/>
    <property type="match status" value="1"/>
</dbReference>
<comment type="caution">
    <text evidence="4">The sequence shown here is derived from an EMBL/GenBank/DDBJ whole genome shotgun (WGS) entry which is preliminary data.</text>
</comment>
<dbReference type="EMBL" id="QUSG01000003">
    <property type="protein sequence ID" value="KAA3529492.1"/>
    <property type="molecule type" value="Genomic_DNA"/>
</dbReference>
<keyword evidence="1" id="KW-0694">RNA-binding</keyword>
<dbReference type="GO" id="GO:0003723">
    <property type="term" value="F:RNA binding"/>
    <property type="evidence" value="ECO:0007669"/>
    <property type="project" value="UniProtKB-KW"/>
</dbReference>
<organism evidence="4 5">
    <name type="scientific">Agrobacterium vitis</name>
    <name type="common">Rhizobium vitis</name>
    <dbReference type="NCBI Taxonomy" id="373"/>
    <lineage>
        <taxon>Bacteria</taxon>
        <taxon>Pseudomonadati</taxon>
        <taxon>Pseudomonadota</taxon>
        <taxon>Alphaproteobacteria</taxon>
        <taxon>Hyphomicrobiales</taxon>
        <taxon>Rhizobiaceae</taxon>
        <taxon>Rhizobium/Agrobacterium group</taxon>
        <taxon>Agrobacterium</taxon>
    </lineage>
</organism>
<evidence type="ECO:0000313" key="5">
    <source>
        <dbReference type="Proteomes" id="UP000436911"/>
    </source>
</evidence>
<dbReference type="Proteomes" id="UP000436911">
    <property type="component" value="Unassembled WGS sequence"/>
</dbReference>
<dbReference type="OrthoDB" id="9797176at2"/>
<dbReference type="SUPFAM" id="SSF55174">
    <property type="entry name" value="Alpha-L RNA-binding motif"/>
    <property type="match status" value="1"/>
</dbReference>
<evidence type="ECO:0000259" key="3">
    <source>
        <dbReference type="SMART" id="SM00363"/>
    </source>
</evidence>